<accession>D2VTV2</accession>
<dbReference type="AlphaFoldDB" id="D2VTV2"/>
<dbReference type="InParanoid" id="D2VTV2"/>
<dbReference type="EMBL" id="GG738897">
    <property type="protein sequence ID" value="EFC39718.1"/>
    <property type="molecule type" value="Genomic_DNA"/>
</dbReference>
<dbReference type="VEuPathDB" id="AmoebaDB:NAEGRDRAFT_52205"/>
<keyword evidence="3" id="KW-1185">Reference proteome</keyword>
<dbReference type="GeneID" id="8854265"/>
<sequence length="457" mass="53766">MLQYQTDNSTNEENAQPIRKPTEEVKHELKQDPFFTLRHKIVLEEGSMSQLIEQNNYLAKNPPEQPDDLRDWIYTLWILSDIGKEPAANAHQAFLLSKKTENGQYIIPSACRLIVNAYEGWSKDEIVNEILCPQSKPGEFKRDLLLCSEALLLIYIKKSLFLDQAIRFCFIASLFGKKRCWHQLQFQMFKSKQEQSYEEIMKDLRMQVTYGLLLENHLVQHQQRILECVQNENQIYLPEKKRERVTELMKGLQLVTKLVKQKNNPTLELEELILNGVLDEEKFMMIMASKPSFANCLRLFYALPGLKSSISKINIEDEWGAEDGKCDESRTCLSFYYVSAIHERWEPNIYQFVMSEADITMYGGAIENLVEHFIKLKEEAFAIALLEECVKFETHFVENIYESAERKSTVLYKCRKYLEWCMKLNNEGEQGWLEKLNEIDKKRENLEIKHTWTDSDY</sequence>
<feature type="region of interest" description="Disordered" evidence="1">
    <location>
        <begin position="1"/>
        <end position="25"/>
    </location>
</feature>
<reference evidence="2 3" key="1">
    <citation type="journal article" date="2010" name="Cell">
        <title>The genome of Naegleria gruberi illuminates early eukaryotic versatility.</title>
        <authorList>
            <person name="Fritz-Laylin L.K."/>
            <person name="Prochnik S.E."/>
            <person name="Ginger M.L."/>
            <person name="Dacks J.B."/>
            <person name="Carpenter M.L."/>
            <person name="Field M.C."/>
            <person name="Kuo A."/>
            <person name="Paredez A."/>
            <person name="Chapman J."/>
            <person name="Pham J."/>
            <person name="Shu S."/>
            <person name="Neupane R."/>
            <person name="Cipriano M."/>
            <person name="Mancuso J."/>
            <person name="Tu H."/>
            <person name="Salamov A."/>
            <person name="Lindquist E."/>
            <person name="Shapiro H."/>
            <person name="Lucas S."/>
            <person name="Grigoriev I.V."/>
            <person name="Cande W.Z."/>
            <person name="Fulton C."/>
            <person name="Rokhsar D.S."/>
            <person name="Dawson S.C."/>
        </authorList>
    </citation>
    <scope>NUCLEOTIDE SEQUENCE [LARGE SCALE GENOMIC DNA]</scope>
    <source>
        <strain evidence="2 3">NEG-M</strain>
    </source>
</reference>
<dbReference type="KEGG" id="ngr:NAEGRDRAFT_52205"/>
<dbReference type="Proteomes" id="UP000006671">
    <property type="component" value="Unassembled WGS sequence"/>
</dbReference>
<gene>
    <name evidence="2" type="ORF">NAEGRDRAFT_52205</name>
</gene>
<feature type="compositionally biased region" description="Polar residues" evidence="1">
    <location>
        <begin position="1"/>
        <end position="14"/>
    </location>
</feature>
<organism evidence="3">
    <name type="scientific">Naegleria gruberi</name>
    <name type="common">Amoeba</name>
    <dbReference type="NCBI Taxonomy" id="5762"/>
    <lineage>
        <taxon>Eukaryota</taxon>
        <taxon>Discoba</taxon>
        <taxon>Heterolobosea</taxon>
        <taxon>Tetramitia</taxon>
        <taxon>Eutetramitia</taxon>
        <taxon>Vahlkampfiidae</taxon>
        <taxon>Naegleria</taxon>
    </lineage>
</organism>
<evidence type="ECO:0000313" key="3">
    <source>
        <dbReference type="Proteomes" id="UP000006671"/>
    </source>
</evidence>
<protein>
    <submittedName>
        <fullName evidence="2">Predicted protein</fullName>
    </submittedName>
</protein>
<proteinExistence type="predicted"/>
<evidence type="ECO:0000313" key="2">
    <source>
        <dbReference type="EMBL" id="EFC39718.1"/>
    </source>
</evidence>
<evidence type="ECO:0000256" key="1">
    <source>
        <dbReference type="SAM" id="MobiDB-lite"/>
    </source>
</evidence>
<dbReference type="RefSeq" id="XP_002672462.1">
    <property type="nucleotide sequence ID" value="XM_002672416.1"/>
</dbReference>
<name>D2VTV2_NAEGR</name>